<evidence type="ECO:0000256" key="2">
    <source>
        <dbReference type="ARBA" id="ARBA00004529"/>
    </source>
</evidence>
<keyword evidence="9" id="KW-0007">Acetylation</keyword>
<dbReference type="PANTHER" id="PTHR13034">
    <property type="entry name" value="DYNACTIN P62 SUBUNIT"/>
    <property type="match status" value="1"/>
</dbReference>
<evidence type="ECO:0000256" key="6">
    <source>
        <dbReference type="ARBA" id="ARBA00022499"/>
    </source>
</evidence>
<evidence type="ECO:0000256" key="12">
    <source>
        <dbReference type="ARBA" id="ARBA00034776"/>
    </source>
</evidence>
<comment type="subcellular location">
    <subcellularLocation>
        <location evidence="3">Cytoplasm</location>
        <location evidence="3">Cell cortex</location>
    </subcellularLocation>
    <subcellularLocation>
        <location evidence="1">Cytoplasm</location>
        <location evidence="1">Cytoskeleton</location>
        <location evidence="1">Microtubule organizing center</location>
        <location evidence="1">Centrosome</location>
    </subcellularLocation>
    <subcellularLocation>
        <location evidence="2">Cytoplasm</location>
        <location evidence="2">Cytoskeleton</location>
        <location evidence="2">Stress fiber</location>
    </subcellularLocation>
    <subcellularLocation>
        <location evidence="4">Cytoplasm</location>
        <location evidence="4">Myofibril</location>
    </subcellularLocation>
</comment>
<dbReference type="GO" id="GO:0001725">
    <property type="term" value="C:stress fiber"/>
    <property type="evidence" value="ECO:0007669"/>
    <property type="project" value="UniProtKB-SubCell"/>
</dbReference>
<keyword evidence="11" id="KW-0206">Cytoskeleton</keyword>
<comment type="caution">
    <text evidence="15">The sequence shown here is derived from an EMBL/GenBank/DDBJ whole genome shotgun (WGS) entry which is preliminary data.</text>
</comment>
<name>A0AAD9JQC7_9ANNE</name>
<evidence type="ECO:0000256" key="13">
    <source>
        <dbReference type="ARBA" id="ARBA00034864"/>
    </source>
</evidence>
<gene>
    <name evidence="15" type="ORF">LSH36_207g01010</name>
</gene>
<dbReference type="InterPro" id="IPR008603">
    <property type="entry name" value="DCTN4"/>
</dbReference>
<dbReference type="GO" id="GO:0030016">
    <property type="term" value="C:myofibril"/>
    <property type="evidence" value="ECO:0007669"/>
    <property type="project" value="UniProtKB-SubCell"/>
</dbReference>
<dbReference type="Proteomes" id="UP001208570">
    <property type="component" value="Unassembled WGS sequence"/>
</dbReference>
<evidence type="ECO:0000256" key="4">
    <source>
        <dbReference type="ARBA" id="ARBA00004657"/>
    </source>
</evidence>
<dbReference type="GO" id="GO:0005869">
    <property type="term" value="C:dynactin complex"/>
    <property type="evidence" value="ECO:0007669"/>
    <property type="project" value="InterPro"/>
</dbReference>
<dbReference type="AlphaFoldDB" id="A0AAD9JQC7"/>
<keyword evidence="8" id="KW-0832">Ubl conjugation</keyword>
<evidence type="ECO:0000256" key="7">
    <source>
        <dbReference type="ARBA" id="ARBA00022553"/>
    </source>
</evidence>
<evidence type="ECO:0000256" key="8">
    <source>
        <dbReference type="ARBA" id="ARBA00022843"/>
    </source>
</evidence>
<evidence type="ECO:0000256" key="11">
    <source>
        <dbReference type="ARBA" id="ARBA00023212"/>
    </source>
</evidence>
<keyword evidence="16" id="KW-1185">Reference proteome</keyword>
<dbReference type="GO" id="GO:0005813">
    <property type="term" value="C:centrosome"/>
    <property type="evidence" value="ECO:0007669"/>
    <property type="project" value="UniProtKB-SubCell"/>
</dbReference>
<dbReference type="Pfam" id="PF05502">
    <property type="entry name" value="Dynactin_p62"/>
    <property type="match status" value="2"/>
</dbReference>
<dbReference type="PANTHER" id="PTHR13034:SF2">
    <property type="entry name" value="DYNACTIN SUBUNIT 4"/>
    <property type="match status" value="1"/>
</dbReference>
<keyword evidence="10" id="KW-0175">Coiled coil</keyword>
<keyword evidence="6" id="KW-1017">Isopeptide bond</keyword>
<dbReference type="GO" id="GO:0005938">
    <property type="term" value="C:cell cortex"/>
    <property type="evidence" value="ECO:0007669"/>
    <property type="project" value="UniProtKB-SubCell"/>
</dbReference>
<dbReference type="EMBL" id="JAODUP010000207">
    <property type="protein sequence ID" value="KAK2156680.1"/>
    <property type="molecule type" value="Genomic_DNA"/>
</dbReference>
<proteinExistence type="inferred from homology"/>
<evidence type="ECO:0000256" key="3">
    <source>
        <dbReference type="ARBA" id="ARBA00004544"/>
    </source>
</evidence>
<accession>A0AAD9JQC7</accession>
<evidence type="ECO:0000256" key="10">
    <source>
        <dbReference type="ARBA" id="ARBA00023054"/>
    </source>
</evidence>
<keyword evidence="5" id="KW-0963">Cytoplasm</keyword>
<evidence type="ECO:0000256" key="14">
    <source>
        <dbReference type="ARBA" id="ARBA00093507"/>
    </source>
</evidence>
<evidence type="ECO:0000256" key="1">
    <source>
        <dbReference type="ARBA" id="ARBA00004300"/>
    </source>
</evidence>
<evidence type="ECO:0000256" key="9">
    <source>
        <dbReference type="ARBA" id="ARBA00022990"/>
    </source>
</evidence>
<sequence>MATYMDVNRVQYVAFSGTVAPLSKLYFCRHCLKLRSRDCVSQEVDSYYCSNCLENMPSPDAKLKKNRCANCFDCPSCGHSLSTRATSVAFQDPDNPGKSTPKKVYYLACGFCRWTSRDVGLKDQLIASGGWQEQENPNEKRISELLDYYKHLAQKDQTEREKKKYSRRRSYLHLSEKFGLTSHAIKKRSALMGIGGISIKDDDLSVDIEPSLAIDKVEELPDDVFTKPIVLTDVTTIRQRHANPDFQPTHISQLYPRHKTMLIKRSQRCKECEHNLSKPEFNPSSIKFRIQLVALHHVPEFRIMSLPNLQINKEVQLILTLFNPLDTLTHVALLPSPTDELKWDTAKVVLPTCELVLSPRDDTAEFDDTVDQQQNFKDDPSVVVSRKSNKIGFIVKVTPMIADDDVRISFIMKYDYKNMTPALQTEKKQPEITWLQFPVLVNLGKITG</sequence>
<evidence type="ECO:0000256" key="5">
    <source>
        <dbReference type="ARBA" id="ARBA00022490"/>
    </source>
</evidence>
<evidence type="ECO:0000313" key="15">
    <source>
        <dbReference type="EMBL" id="KAK2156680.1"/>
    </source>
</evidence>
<protein>
    <recommendedName>
        <fullName evidence="13">Dynactin subunit 4</fullName>
    </recommendedName>
</protein>
<comment type="subunit">
    <text evidence="14">Subunit of dynactin, a multiprotein complex part of a tripartite complex with dynein and a adapter, such as BICDL1, BICD2 or HOOK3. The dynactin complex is built around ACTR1A/ACTB filament and consists of an actin-related filament composed of a shoulder domain, a pointed end and a barbed end. Its length is defined by its flexible shoulder domain. The soulder is composed of 2 DCTN1 subunits, 4 DCTN2 and 2 DCTN3. The 4 DCNT2 (via N-terminus) bind the ACTR1A filament and act as molecular rulers to determine the length. The pointed end is important for binding dynein-dynactin cargo adapters. Consists of 4 subunits: ACTR10, DCNT4, DCTN5 and DCTN6. The barbed end is composed of a CAPZA1:CAPZB heterodimers, which binds ACTR1A/ACTB filament and dynactin and stabilizes dynactin. Interacts with ATP7B, but not ATP7A, in a copper-dependent manner. Interacts with ANK2; this interaction is required for localization at costameres. Interacts with N4BP2L1.</text>
</comment>
<organism evidence="15 16">
    <name type="scientific">Paralvinella palmiformis</name>
    <dbReference type="NCBI Taxonomy" id="53620"/>
    <lineage>
        <taxon>Eukaryota</taxon>
        <taxon>Metazoa</taxon>
        <taxon>Spiralia</taxon>
        <taxon>Lophotrochozoa</taxon>
        <taxon>Annelida</taxon>
        <taxon>Polychaeta</taxon>
        <taxon>Sedentaria</taxon>
        <taxon>Canalipalpata</taxon>
        <taxon>Terebellida</taxon>
        <taxon>Terebelliformia</taxon>
        <taxon>Alvinellidae</taxon>
        <taxon>Paralvinella</taxon>
    </lineage>
</organism>
<evidence type="ECO:0000313" key="16">
    <source>
        <dbReference type="Proteomes" id="UP001208570"/>
    </source>
</evidence>
<keyword evidence="7" id="KW-0597">Phosphoprotein</keyword>
<reference evidence="15" key="1">
    <citation type="journal article" date="2023" name="Mol. Biol. Evol.">
        <title>Third-Generation Sequencing Reveals the Adaptive Role of the Epigenome in Three Deep-Sea Polychaetes.</title>
        <authorList>
            <person name="Perez M."/>
            <person name="Aroh O."/>
            <person name="Sun Y."/>
            <person name="Lan Y."/>
            <person name="Juniper S.K."/>
            <person name="Young C.R."/>
            <person name="Angers B."/>
            <person name="Qian P.Y."/>
        </authorList>
    </citation>
    <scope>NUCLEOTIDE SEQUENCE</scope>
    <source>
        <strain evidence="15">P08H-3</strain>
    </source>
</reference>
<comment type="similarity">
    <text evidence="12">Belongs to the dynactin subunit 4 family.</text>
</comment>